<keyword evidence="2" id="KW-1185">Reference proteome</keyword>
<name>A0A9N8WDH1_9GLOM</name>
<evidence type="ECO:0000313" key="1">
    <source>
        <dbReference type="EMBL" id="CAG8486135.1"/>
    </source>
</evidence>
<accession>A0A9N8WDH1</accession>
<dbReference type="AlphaFoldDB" id="A0A9N8WDH1"/>
<dbReference type="OrthoDB" id="2408259at2759"/>
<comment type="caution">
    <text evidence="1">The sequence shown here is derived from an EMBL/GenBank/DDBJ whole genome shotgun (WGS) entry which is preliminary data.</text>
</comment>
<gene>
    <name evidence="1" type="ORF">PBRASI_LOCUS1841</name>
</gene>
<proteinExistence type="predicted"/>
<protein>
    <submittedName>
        <fullName evidence="1">104_t:CDS:1</fullName>
    </submittedName>
</protein>
<dbReference type="EMBL" id="CAJVPI010000129">
    <property type="protein sequence ID" value="CAG8486135.1"/>
    <property type="molecule type" value="Genomic_DNA"/>
</dbReference>
<reference evidence="1" key="1">
    <citation type="submission" date="2021-06" db="EMBL/GenBank/DDBJ databases">
        <authorList>
            <person name="Kallberg Y."/>
            <person name="Tangrot J."/>
            <person name="Rosling A."/>
        </authorList>
    </citation>
    <scope>NUCLEOTIDE SEQUENCE</scope>
    <source>
        <strain evidence="1">BR232B</strain>
    </source>
</reference>
<sequence length="207" mass="24321">MTECHPGLVAFFMGNIRNQFKPQVKYPRESEMLTWDKVFKYLKSHDFWTTVMNGVCAYTSLEHLSDDEKLLCDNVFRYSVHIRDVTSESRKHLIRTNMLVEKNERLEFAAPYLCILYMQECWGSTNRAREVPKDFKTFLIDTFTVMDPQTLQKSFGVGKDRRLLECTWQMEFYRAATQVLPNHVYISPDAGADFGSRGFVDFYVDDD</sequence>
<evidence type="ECO:0000313" key="2">
    <source>
        <dbReference type="Proteomes" id="UP000789739"/>
    </source>
</evidence>
<dbReference type="Proteomes" id="UP000789739">
    <property type="component" value="Unassembled WGS sequence"/>
</dbReference>
<organism evidence="1 2">
    <name type="scientific">Paraglomus brasilianum</name>
    <dbReference type="NCBI Taxonomy" id="144538"/>
    <lineage>
        <taxon>Eukaryota</taxon>
        <taxon>Fungi</taxon>
        <taxon>Fungi incertae sedis</taxon>
        <taxon>Mucoromycota</taxon>
        <taxon>Glomeromycotina</taxon>
        <taxon>Glomeromycetes</taxon>
        <taxon>Paraglomerales</taxon>
        <taxon>Paraglomeraceae</taxon>
        <taxon>Paraglomus</taxon>
    </lineage>
</organism>